<feature type="compositionally biased region" description="Polar residues" evidence="1">
    <location>
        <begin position="34"/>
        <end position="43"/>
    </location>
</feature>
<evidence type="ECO:0000313" key="5">
    <source>
        <dbReference type="Proteomes" id="UP000045842"/>
    </source>
</evidence>
<protein>
    <submittedName>
        <fullName evidence="3">Uncharacterized protein</fullName>
    </submittedName>
</protein>
<dbReference type="Proteomes" id="UP000044938">
    <property type="component" value="Unassembled WGS sequence"/>
</dbReference>
<organism evidence="3 4">
    <name type="scientific">Mycobacterium tuberculosis</name>
    <dbReference type="NCBI Taxonomy" id="1773"/>
    <lineage>
        <taxon>Bacteria</taxon>
        <taxon>Bacillati</taxon>
        <taxon>Actinomycetota</taxon>
        <taxon>Actinomycetes</taxon>
        <taxon>Mycobacteriales</taxon>
        <taxon>Mycobacteriaceae</taxon>
        <taxon>Mycobacterium</taxon>
        <taxon>Mycobacterium tuberculosis complex</taxon>
    </lineage>
</organism>
<evidence type="ECO:0000256" key="1">
    <source>
        <dbReference type="SAM" id="MobiDB-lite"/>
    </source>
</evidence>
<sequence length="43" mass="4686">MDSRPLTKFAGRSGNTESSATNRRSGSRRNTRSVINDSSNRAS</sequence>
<name>A0A655JGH3_MYCTX</name>
<dbReference type="Proteomes" id="UP000045842">
    <property type="component" value="Unassembled WGS sequence"/>
</dbReference>
<proteinExistence type="predicted"/>
<evidence type="ECO:0000313" key="4">
    <source>
        <dbReference type="Proteomes" id="UP000044938"/>
    </source>
</evidence>
<dbReference type="EMBL" id="CSAD01000426">
    <property type="protein sequence ID" value="COV96692.1"/>
    <property type="molecule type" value="Genomic_DNA"/>
</dbReference>
<accession>A0A655JGH3</accession>
<evidence type="ECO:0000313" key="3">
    <source>
        <dbReference type="EMBL" id="COW86306.1"/>
    </source>
</evidence>
<dbReference type="EMBL" id="CSAJ01000548">
    <property type="protein sequence ID" value="COW86306.1"/>
    <property type="molecule type" value="Genomic_DNA"/>
</dbReference>
<gene>
    <name evidence="2" type="ORF">ERS007679_02806</name>
    <name evidence="3" type="ORF">ERS007720_03432</name>
</gene>
<feature type="region of interest" description="Disordered" evidence="1">
    <location>
        <begin position="1"/>
        <end position="43"/>
    </location>
</feature>
<dbReference type="AlphaFoldDB" id="A0A655JGH3"/>
<evidence type="ECO:0000313" key="2">
    <source>
        <dbReference type="EMBL" id="COV96692.1"/>
    </source>
</evidence>
<reference evidence="4 5" key="1">
    <citation type="submission" date="2015-03" db="EMBL/GenBank/DDBJ databases">
        <authorList>
            <consortium name="Pathogen Informatics"/>
        </authorList>
    </citation>
    <scope>NUCLEOTIDE SEQUENCE [LARGE SCALE GENOMIC DNA]</scope>
    <source>
        <strain evidence="2 5">G09801536</strain>
        <strain evidence="3 4">M09401471</strain>
    </source>
</reference>